<evidence type="ECO:0000313" key="2">
    <source>
        <dbReference type="Proteomes" id="UP001150603"/>
    </source>
</evidence>
<accession>A0ACC1JD25</accession>
<comment type="caution">
    <text evidence="1">The sequence shown here is derived from an EMBL/GenBank/DDBJ whole genome shotgun (WGS) entry which is preliminary data.</text>
</comment>
<reference evidence="1" key="1">
    <citation type="submission" date="2022-07" db="EMBL/GenBank/DDBJ databases">
        <title>Phylogenomic reconstructions and comparative analyses of Kickxellomycotina fungi.</title>
        <authorList>
            <person name="Reynolds N.K."/>
            <person name="Stajich J.E."/>
            <person name="Barry K."/>
            <person name="Grigoriev I.V."/>
            <person name="Crous P."/>
            <person name="Smith M.E."/>
        </authorList>
    </citation>
    <scope>NUCLEOTIDE SEQUENCE</scope>
    <source>
        <strain evidence="1">NRRL 5244</strain>
    </source>
</reference>
<dbReference type="EMBL" id="JANBPW010000864">
    <property type="protein sequence ID" value="KAJ1948020.1"/>
    <property type="molecule type" value="Genomic_DNA"/>
</dbReference>
<dbReference type="Proteomes" id="UP001150603">
    <property type="component" value="Unassembled WGS sequence"/>
</dbReference>
<gene>
    <name evidence="1" type="ORF">FBU59_001785</name>
</gene>
<keyword evidence="2" id="KW-1185">Reference proteome</keyword>
<proteinExistence type="predicted"/>
<protein>
    <submittedName>
        <fullName evidence="1">Uncharacterized protein</fullName>
    </submittedName>
</protein>
<name>A0ACC1JD25_9FUNG</name>
<evidence type="ECO:0000313" key="1">
    <source>
        <dbReference type="EMBL" id="KAJ1948020.1"/>
    </source>
</evidence>
<feature type="non-terminal residue" evidence="1">
    <location>
        <position position="652"/>
    </location>
</feature>
<sequence>MTGTRRHVKLVAEADSGVATSWQSSSSSSNSLLCTDPALRAALEQLESAKVTERVHALQQVSEILTEESQKANGGAILSALDEPAWEHVISWTSRILIKESQGYVNKHGKDESSTASAAAERLGSRIRSQYSGHVRHIWVVAMPYVSGRLAKYMVRHIVKAFREDPCLVQVLGLDYGKVLRAWAMWAPHVVNCGDKLVGDVVELCGWCLSRGFENAEKTSSAETVRPGDVEYAAAIATVVAGCASPARMAKIRQSVIVACAGFLEHYGRENPCHVHIIDAVNAILVAVPEEYVGGRDLEMLVQVLSACLDLWSTRSVHTKQSVLRSIRVLTRIIYCSLTSTGDNSNASAGWAVLELALKTLTTGSWGKFRLMSLPPSLLSLWPMVASDRDNSLQAEQSRAVFEYLHSSMDACQYGFFDTVSFLVVKLLNRADQSQNSGSQGSSSHRRKRARTGLTPLSRLLNTVRSAEDSGVDNARGAAQVVWFIMQRYRGCVTKKHYQECYEAMVEILDGDRTMALAGAVVEWVLGVIRCASKALGAEPRPLQALKDSRQLEVVWRHVVAGIEAELSGAAGLALDMLNQGGSVAKDSDLQRSWYQAAVQALKSCGQVRGDPDYVQLALVLGPWLEISPVQEESDTAGGGVEIISRATSKAV</sequence>
<organism evidence="1 2">
    <name type="scientific">Linderina macrospora</name>
    <dbReference type="NCBI Taxonomy" id="4868"/>
    <lineage>
        <taxon>Eukaryota</taxon>
        <taxon>Fungi</taxon>
        <taxon>Fungi incertae sedis</taxon>
        <taxon>Zoopagomycota</taxon>
        <taxon>Kickxellomycotina</taxon>
        <taxon>Kickxellomycetes</taxon>
        <taxon>Kickxellales</taxon>
        <taxon>Kickxellaceae</taxon>
        <taxon>Linderina</taxon>
    </lineage>
</organism>